<comment type="caution">
    <text evidence="3">The sequence shown here is derived from an EMBL/GenBank/DDBJ whole genome shotgun (WGS) entry which is preliminary data.</text>
</comment>
<sequence>MPGVSNGVVRAGRWVLGCLGHLPIPLCAPLAASVLLDPFTAVVGGASAAHRLLLELAMQDTDSTAHHSASRTTKALEARARTPAPTSPATELTYTVQQHQRSVLHHLGFKLGILEWQKDWEGMVAAGGEQSTTEAAPTLVEGQEGLGEVEQRDGVQETRQMTSKDQPSSQPYSTLEAQPQADGPRGETGKATSVKDGRVGRPAECLLADVAGRREVVEAIRREEFGIGLQLEGAAASLREVQNARMGRALSRLSQELYSRDSHFVLELVQNADDNSYPPGVTPTLQFVLHEDRITVLNNEVGFSEANLRALCDVGRSTKANVSGYIGQKGIGFKSVFRVTDCPEVHSNGFHVAFDLRRHAALGYILPSQVI</sequence>
<evidence type="ECO:0000313" key="4">
    <source>
        <dbReference type="Proteomes" id="UP000485058"/>
    </source>
</evidence>
<dbReference type="InterPro" id="IPR058210">
    <property type="entry name" value="SACS/Nov_dom"/>
</dbReference>
<feature type="region of interest" description="Disordered" evidence="1">
    <location>
        <begin position="139"/>
        <end position="197"/>
    </location>
</feature>
<dbReference type="Gene3D" id="3.30.565.10">
    <property type="entry name" value="Histidine kinase-like ATPase, C-terminal domain"/>
    <property type="match status" value="1"/>
</dbReference>
<dbReference type="Pfam" id="PF25794">
    <property type="entry name" value="SACS"/>
    <property type="match status" value="1"/>
</dbReference>
<evidence type="ECO:0000259" key="2">
    <source>
        <dbReference type="Pfam" id="PF25794"/>
    </source>
</evidence>
<dbReference type="PANTHER" id="PTHR32387:SF0">
    <property type="entry name" value="PROTEIN NO VEIN"/>
    <property type="match status" value="1"/>
</dbReference>
<dbReference type="SUPFAM" id="SSF55874">
    <property type="entry name" value="ATPase domain of HSP90 chaperone/DNA topoisomerase II/histidine kinase"/>
    <property type="match status" value="1"/>
</dbReference>
<dbReference type="InterPro" id="IPR052957">
    <property type="entry name" value="Auxin_embryo_med"/>
</dbReference>
<organism evidence="3 4">
    <name type="scientific">Haematococcus lacustris</name>
    <name type="common">Green alga</name>
    <name type="synonym">Haematococcus pluvialis</name>
    <dbReference type="NCBI Taxonomy" id="44745"/>
    <lineage>
        <taxon>Eukaryota</taxon>
        <taxon>Viridiplantae</taxon>
        <taxon>Chlorophyta</taxon>
        <taxon>core chlorophytes</taxon>
        <taxon>Chlorophyceae</taxon>
        <taxon>CS clade</taxon>
        <taxon>Chlamydomonadales</taxon>
        <taxon>Haematococcaceae</taxon>
        <taxon>Haematococcus</taxon>
    </lineage>
</organism>
<evidence type="ECO:0000313" key="3">
    <source>
        <dbReference type="EMBL" id="GFH28446.1"/>
    </source>
</evidence>
<protein>
    <submittedName>
        <fullName evidence="3">DUF3883 domain-containing protein</fullName>
    </submittedName>
</protein>
<dbReference type="Proteomes" id="UP000485058">
    <property type="component" value="Unassembled WGS sequence"/>
</dbReference>
<feature type="compositionally biased region" description="Low complexity" evidence="1">
    <location>
        <begin position="139"/>
        <end position="148"/>
    </location>
</feature>
<dbReference type="AlphaFoldDB" id="A0A6A0A7E8"/>
<dbReference type="EMBL" id="BLLF01003882">
    <property type="protein sequence ID" value="GFH28446.1"/>
    <property type="molecule type" value="Genomic_DNA"/>
</dbReference>
<dbReference type="InterPro" id="IPR036890">
    <property type="entry name" value="HATPase_C_sf"/>
</dbReference>
<gene>
    <name evidence="3" type="ORF">HaLaN_26937</name>
</gene>
<evidence type="ECO:0000256" key="1">
    <source>
        <dbReference type="SAM" id="MobiDB-lite"/>
    </source>
</evidence>
<accession>A0A6A0A7E8</accession>
<proteinExistence type="predicted"/>
<feature type="compositionally biased region" description="Basic and acidic residues" evidence="1">
    <location>
        <begin position="184"/>
        <end position="197"/>
    </location>
</feature>
<feature type="domain" description="Sacsin/Nov" evidence="2">
    <location>
        <begin position="294"/>
        <end position="355"/>
    </location>
</feature>
<feature type="compositionally biased region" description="Polar residues" evidence="1">
    <location>
        <begin position="157"/>
        <end position="177"/>
    </location>
</feature>
<feature type="region of interest" description="Disordered" evidence="1">
    <location>
        <begin position="62"/>
        <end position="89"/>
    </location>
</feature>
<name>A0A6A0A7E8_HAELA</name>
<dbReference type="PANTHER" id="PTHR32387">
    <property type="entry name" value="WU:FJ29H11"/>
    <property type="match status" value="1"/>
</dbReference>
<keyword evidence="4" id="KW-1185">Reference proteome</keyword>
<dbReference type="NCBIfam" id="NF047352">
    <property type="entry name" value="P_loop_sacsin"/>
    <property type="match status" value="1"/>
</dbReference>
<reference evidence="3 4" key="1">
    <citation type="submission" date="2020-02" db="EMBL/GenBank/DDBJ databases">
        <title>Draft genome sequence of Haematococcus lacustris strain NIES-144.</title>
        <authorList>
            <person name="Morimoto D."/>
            <person name="Nakagawa S."/>
            <person name="Yoshida T."/>
            <person name="Sawayama S."/>
        </authorList>
    </citation>
    <scope>NUCLEOTIDE SEQUENCE [LARGE SCALE GENOMIC DNA]</scope>
    <source>
        <strain evidence="3 4">NIES-144</strain>
    </source>
</reference>
<feature type="compositionally biased region" description="Polar residues" evidence="1">
    <location>
        <begin position="62"/>
        <end position="73"/>
    </location>
</feature>